<evidence type="ECO:0000313" key="9">
    <source>
        <dbReference type="Proteomes" id="UP000230052"/>
    </source>
</evidence>
<evidence type="ECO:0000256" key="7">
    <source>
        <dbReference type="RuleBase" id="RU003879"/>
    </source>
</evidence>
<comment type="subcellular location">
    <subcellularLocation>
        <location evidence="1">Cell membrane</location>
        <topology evidence="1">Single-pass membrane protein</topology>
    </subcellularLocation>
    <subcellularLocation>
        <location evidence="7">Cell membrane</location>
        <topology evidence="7">Single-pass type II membrane protein</topology>
    </subcellularLocation>
</comment>
<keyword evidence="4 7" id="KW-0812">Transmembrane</keyword>
<evidence type="ECO:0008006" key="10">
    <source>
        <dbReference type="Google" id="ProtNLM"/>
    </source>
</evidence>
<keyword evidence="7" id="KW-0653">Protein transport</keyword>
<evidence type="ECO:0000256" key="2">
    <source>
        <dbReference type="ARBA" id="ARBA00005811"/>
    </source>
</evidence>
<organism evidence="8 9">
    <name type="scientific">Candidatus Aquitaenariimonas noxiae</name>
    <dbReference type="NCBI Taxonomy" id="1974741"/>
    <lineage>
        <taxon>Bacteria</taxon>
        <taxon>Pseudomonadati</taxon>
        <taxon>Candidatus Omnitrophota</taxon>
        <taxon>Candidatus Aquitaenariimonas</taxon>
    </lineage>
</organism>
<sequence length="132" mass="14973">MKFRRRFKPDMRIDAVPFINCIFLLLIFFILTPSYIASQAIKVNLPKAITSEVVQEKSMTVVVAKDNTVYLNERAVTPDELAERITIAAEEGSSVLIKADRDSSLGKIIEIWDLCREEGVNQVNIATMHEMK</sequence>
<gene>
    <name evidence="8" type="ORF">COS99_05985</name>
</gene>
<comment type="similarity">
    <text evidence="2 7">Belongs to the ExbD/TolR family.</text>
</comment>
<proteinExistence type="inferred from homology"/>
<evidence type="ECO:0000256" key="4">
    <source>
        <dbReference type="ARBA" id="ARBA00022692"/>
    </source>
</evidence>
<keyword evidence="3" id="KW-1003">Cell membrane</keyword>
<evidence type="ECO:0000256" key="1">
    <source>
        <dbReference type="ARBA" id="ARBA00004162"/>
    </source>
</evidence>
<dbReference type="Proteomes" id="UP000230052">
    <property type="component" value="Unassembled WGS sequence"/>
</dbReference>
<comment type="caution">
    <text evidence="8">The sequence shown here is derived from an EMBL/GenBank/DDBJ whole genome shotgun (WGS) entry which is preliminary data.</text>
</comment>
<dbReference type="Gene3D" id="3.30.420.270">
    <property type="match status" value="1"/>
</dbReference>
<dbReference type="PANTHER" id="PTHR30558:SF3">
    <property type="entry name" value="BIOPOLYMER TRANSPORT PROTEIN EXBD-RELATED"/>
    <property type="match status" value="1"/>
</dbReference>
<evidence type="ECO:0000256" key="5">
    <source>
        <dbReference type="ARBA" id="ARBA00022989"/>
    </source>
</evidence>
<dbReference type="InterPro" id="IPR003400">
    <property type="entry name" value="ExbD"/>
</dbReference>
<dbReference type="GO" id="GO:0015031">
    <property type="term" value="P:protein transport"/>
    <property type="evidence" value="ECO:0007669"/>
    <property type="project" value="UniProtKB-KW"/>
</dbReference>
<protein>
    <recommendedName>
        <fullName evidence="10">Biopolymer transporter ExbD</fullName>
    </recommendedName>
</protein>
<accession>A0A2J0KZS6</accession>
<evidence type="ECO:0000256" key="3">
    <source>
        <dbReference type="ARBA" id="ARBA00022475"/>
    </source>
</evidence>
<evidence type="ECO:0000313" key="8">
    <source>
        <dbReference type="EMBL" id="PIU41313.1"/>
    </source>
</evidence>
<keyword evidence="7" id="KW-0813">Transport</keyword>
<dbReference type="EMBL" id="PEWV01000061">
    <property type="protein sequence ID" value="PIU41313.1"/>
    <property type="molecule type" value="Genomic_DNA"/>
</dbReference>
<evidence type="ECO:0000256" key="6">
    <source>
        <dbReference type="ARBA" id="ARBA00023136"/>
    </source>
</evidence>
<keyword evidence="6" id="KW-0472">Membrane</keyword>
<name>A0A2J0KZS6_9BACT</name>
<keyword evidence="5" id="KW-1133">Transmembrane helix</keyword>
<dbReference type="Pfam" id="PF02472">
    <property type="entry name" value="ExbD"/>
    <property type="match status" value="1"/>
</dbReference>
<dbReference type="GO" id="GO:0022857">
    <property type="term" value="F:transmembrane transporter activity"/>
    <property type="evidence" value="ECO:0007669"/>
    <property type="project" value="InterPro"/>
</dbReference>
<dbReference type="GO" id="GO:0005886">
    <property type="term" value="C:plasma membrane"/>
    <property type="evidence" value="ECO:0007669"/>
    <property type="project" value="UniProtKB-SubCell"/>
</dbReference>
<dbReference type="PANTHER" id="PTHR30558">
    <property type="entry name" value="EXBD MEMBRANE COMPONENT OF PMF-DRIVEN MACROMOLECULE IMPORT SYSTEM"/>
    <property type="match status" value="1"/>
</dbReference>
<reference evidence="8 9" key="1">
    <citation type="submission" date="2017-09" db="EMBL/GenBank/DDBJ databases">
        <title>Depth-based differentiation of microbial function through sediment-hosted aquifers and enrichment of novel symbionts in the deep terrestrial subsurface.</title>
        <authorList>
            <person name="Probst A.J."/>
            <person name="Ladd B."/>
            <person name="Jarett J.K."/>
            <person name="Geller-Mcgrath D.E."/>
            <person name="Sieber C.M."/>
            <person name="Emerson J.B."/>
            <person name="Anantharaman K."/>
            <person name="Thomas B.C."/>
            <person name="Malmstrom R."/>
            <person name="Stieglmeier M."/>
            <person name="Klingl A."/>
            <person name="Woyke T."/>
            <person name="Ryan C.M."/>
            <person name="Banfield J.F."/>
        </authorList>
    </citation>
    <scope>NUCLEOTIDE SEQUENCE [LARGE SCALE GENOMIC DNA]</scope>
    <source>
        <strain evidence="8">CG07_land_8_20_14_0_80_42_15</strain>
    </source>
</reference>
<dbReference type="AlphaFoldDB" id="A0A2J0KZS6"/>